<evidence type="ECO:0000313" key="6">
    <source>
        <dbReference type="EMBL" id="KAK5633005.1"/>
    </source>
</evidence>
<evidence type="ECO:0000256" key="2">
    <source>
        <dbReference type="ARBA" id="ARBA00022630"/>
    </source>
</evidence>
<protein>
    <recommendedName>
        <fullName evidence="5">FAD-binding PCMH-type domain-containing protein</fullName>
    </recommendedName>
</protein>
<comment type="caution">
    <text evidence="6">The sequence shown here is derived from an EMBL/GenBank/DDBJ whole genome shotgun (WGS) entry which is preliminary data.</text>
</comment>
<dbReference type="GO" id="GO:0016491">
    <property type="term" value="F:oxidoreductase activity"/>
    <property type="evidence" value="ECO:0007669"/>
    <property type="project" value="UniProtKB-KW"/>
</dbReference>
<dbReference type="Proteomes" id="UP001305414">
    <property type="component" value="Unassembled WGS sequence"/>
</dbReference>
<organism evidence="6 7">
    <name type="scientific">Xylaria bambusicola</name>
    <dbReference type="NCBI Taxonomy" id="326684"/>
    <lineage>
        <taxon>Eukaryota</taxon>
        <taxon>Fungi</taxon>
        <taxon>Dikarya</taxon>
        <taxon>Ascomycota</taxon>
        <taxon>Pezizomycotina</taxon>
        <taxon>Sordariomycetes</taxon>
        <taxon>Xylariomycetidae</taxon>
        <taxon>Xylariales</taxon>
        <taxon>Xylariaceae</taxon>
        <taxon>Xylaria</taxon>
    </lineage>
</organism>
<evidence type="ECO:0000256" key="3">
    <source>
        <dbReference type="ARBA" id="ARBA00022827"/>
    </source>
</evidence>
<dbReference type="InterPro" id="IPR050416">
    <property type="entry name" value="FAD-linked_Oxidoreductase"/>
</dbReference>
<dbReference type="Pfam" id="PF01565">
    <property type="entry name" value="FAD_binding_4"/>
    <property type="match status" value="1"/>
</dbReference>
<dbReference type="PANTHER" id="PTHR42973:SF13">
    <property type="entry name" value="FAD-BINDING PCMH-TYPE DOMAIN-CONTAINING PROTEIN"/>
    <property type="match status" value="1"/>
</dbReference>
<keyword evidence="3" id="KW-0274">FAD</keyword>
<dbReference type="EMBL" id="JAWHQM010000029">
    <property type="protein sequence ID" value="KAK5633005.1"/>
    <property type="molecule type" value="Genomic_DNA"/>
</dbReference>
<dbReference type="SUPFAM" id="SSF56176">
    <property type="entry name" value="FAD-binding/transporter-associated domain-like"/>
    <property type="match status" value="1"/>
</dbReference>
<dbReference type="InterPro" id="IPR036318">
    <property type="entry name" value="FAD-bd_PCMH-like_sf"/>
</dbReference>
<dbReference type="AlphaFoldDB" id="A0AAN7Z0Y5"/>
<keyword evidence="2" id="KW-0285">Flavoprotein</keyword>
<keyword evidence="4" id="KW-0560">Oxidoreductase</keyword>
<accession>A0AAN7Z0Y5</accession>
<feature type="domain" description="FAD-binding PCMH-type" evidence="5">
    <location>
        <begin position="1"/>
        <end position="104"/>
    </location>
</feature>
<dbReference type="InterPro" id="IPR006094">
    <property type="entry name" value="Oxid_FAD_bind_N"/>
</dbReference>
<reference evidence="6 7" key="1">
    <citation type="submission" date="2023-10" db="EMBL/GenBank/DDBJ databases">
        <title>Draft genome sequence of Xylaria bambusicola isolate GMP-LS, the root and basal stem rot pathogen of sugarcane in Indonesia.</title>
        <authorList>
            <person name="Selvaraj P."/>
            <person name="Muralishankar V."/>
            <person name="Muruganantham S."/>
            <person name="Sp S."/>
            <person name="Haryani S."/>
            <person name="Lau K.J.X."/>
            <person name="Naqvi N.I."/>
        </authorList>
    </citation>
    <scope>NUCLEOTIDE SEQUENCE [LARGE SCALE GENOMIC DNA]</scope>
    <source>
        <strain evidence="6">GMP-LS</strain>
    </source>
</reference>
<keyword evidence="7" id="KW-1185">Reference proteome</keyword>
<dbReference type="InterPro" id="IPR016166">
    <property type="entry name" value="FAD-bd_PCMH"/>
</dbReference>
<evidence type="ECO:0000256" key="1">
    <source>
        <dbReference type="ARBA" id="ARBA00005466"/>
    </source>
</evidence>
<gene>
    <name evidence="6" type="ORF">RRF57_008719</name>
</gene>
<sequence>MPQVGSGCLWNQVYRELQKHNRAVVGGRAGSVGVGGFLVGGGNTWFTAQRGWGCDNIVAAEVVLTDGEIVIADRSNYSDLIQVLKGGGNNFGIVTRFTLTTVRFDQVWGGILMTPKDTIPKICRMTTEFVARVEQNTNNNLIVVIGYQPDLKDVTAVVLVVNTEGVTDDPVFDEWKELPKITETIKTTSPGLKN</sequence>
<proteinExistence type="inferred from homology"/>
<dbReference type="PROSITE" id="PS51387">
    <property type="entry name" value="FAD_PCMH"/>
    <property type="match status" value="1"/>
</dbReference>
<name>A0AAN7Z0Y5_9PEZI</name>
<evidence type="ECO:0000259" key="5">
    <source>
        <dbReference type="PROSITE" id="PS51387"/>
    </source>
</evidence>
<dbReference type="Gene3D" id="3.40.462.20">
    <property type="match status" value="1"/>
</dbReference>
<evidence type="ECO:0000313" key="7">
    <source>
        <dbReference type="Proteomes" id="UP001305414"/>
    </source>
</evidence>
<comment type="similarity">
    <text evidence="1">Belongs to the oxygen-dependent FAD-linked oxidoreductase family.</text>
</comment>
<dbReference type="InterPro" id="IPR016169">
    <property type="entry name" value="FAD-bd_PCMH_sub2"/>
</dbReference>
<dbReference type="GO" id="GO:0071949">
    <property type="term" value="F:FAD binding"/>
    <property type="evidence" value="ECO:0007669"/>
    <property type="project" value="InterPro"/>
</dbReference>
<dbReference type="PANTHER" id="PTHR42973">
    <property type="entry name" value="BINDING OXIDOREDUCTASE, PUTATIVE (AFU_ORTHOLOGUE AFUA_1G17690)-RELATED"/>
    <property type="match status" value="1"/>
</dbReference>
<dbReference type="Gene3D" id="3.30.465.10">
    <property type="match status" value="1"/>
</dbReference>
<evidence type="ECO:0000256" key="4">
    <source>
        <dbReference type="ARBA" id="ARBA00023002"/>
    </source>
</evidence>